<dbReference type="CDD" id="cd05233">
    <property type="entry name" value="SDR_c"/>
    <property type="match status" value="1"/>
</dbReference>
<keyword evidence="2" id="KW-0560">Oxidoreductase</keyword>
<protein>
    <submittedName>
        <fullName evidence="2">SDR family NAD(P)-dependent oxidoreductase</fullName>
        <ecNumber evidence="2">1.1.1.-</ecNumber>
    </submittedName>
</protein>
<dbReference type="PANTHER" id="PTHR42760:SF40">
    <property type="entry name" value="3-OXOACYL-[ACYL-CARRIER-PROTEIN] REDUCTASE, CHLOROPLASTIC"/>
    <property type="match status" value="1"/>
</dbReference>
<evidence type="ECO:0000313" key="3">
    <source>
        <dbReference type="Proteomes" id="UP001597483"/>
    </source>
</evidence>
<dbReference type="InterPro" id="IPR002347">
    <property type="entry name" value="SDR_fam"/>
</dbReference>
<organism evidence="2 3">
    <name type="scientific">Amycolatopsis silviterrae</name>
    <dbReference type="NCBI Taxonomy" id="1656914"/>
    <lineage>
        <taxon>Bacteria</taxon>
        <taxon>Bacillati</taxon>
        <taxon>Actinomycetota</taxon>
        <taxon>Actinomycetes</taxon>
        <taxon>Pseudonocardiales</taxon>
        <taxon>Pseudonocardiaceae</taxon>
        <taxon>Amycolatopsis</taxon>
    </lineage>
</organism>
<dbReference type="Proteomes" id="UP001597483">
    <property type="component" value="Unassembled WGS sequence"/>
</dbReference>
<dbReference type="EC" id="1.1.1.-" evidence="2"/>
<sequence length="274" mass="27065">MAEDDSGLAGRVAVVAGAGSGIGRASALAFADAGATVVCLDRDGPAAVATAEEAGEGAIAACLDVTDRTAVGRLVEAVRYEHGRLDVYANIAGAITDRGPVGSVTEEELDRGLAVNLKSLVFGCQAAAAAMTAGGAIVNVGSGTVDGAVADLAAYSIPKAGVLQLTRSLAAELGPAGIRVNAVSPGYIRTAMTEALAHPVAGLMMQAMMARMGLADGIASVLPEGVDASKMPDSFPLGRLGMFAALMTGGAGTRTVDEIIAAAGRGDVSGQPGR</sequence>
<dbReference type="SUPFAM" id="SSF51735">
    <property type="entry name" value="NAD(P)-binding Rossmann-fold domains"/>
    <property type="match status" value="1"/>
</dbReference>
<proteinExistence type="inferred from homology"/>
<dbReference type="GO" id="GO:0016491">
    <property type="term" value="F:oxidoreductase activity"/>
    <property type="evidence" value="ECO:0007669"/>
    <property type="project" value="UniProtKB-KW"/>
</dbReference>
<name>A0ABW5H763_9PSEU</name>
<dbReference type="InterPro" id="IPR036291">
    <property type="entry name" value="NAD(P)-bd_dom_sf"/>
</dbReference>
<dbReference type="PANTHER" id="PTHR42760">
    <property type="entry name" value="SHORT-CHAIN DEHYDROGENASES/REDUCTASES FAMILY MEMBER"/>
    <property type="match status" value="1"/>
</dbReference>
<gene>
    <name evidence="2" type="ORF">ACFSVL_16785</name>
</gene>
<dbReference type="EMBL" id="JBHUKS010000011">
    <property type="protein sequence ID" value="MFD2469046.1"/>
    <property type="molecule type" value="Genomic_DNA"/>
</dbReference>
<comment type="caution">
    <text evidence="2">The sequence shown here is derived from an EMBL/GenBank/DDBJ whole genome shotgun (WGS) entry which is preliminary data.</text>
</comment>
<dbReference type="Gene3D" id="3.40.50.720">
    <property type="entry name" value="NAD(P)-binding Rossmann-like Domain"/>
    <property type="match status" value="1"/>
</dbReference>
<dbReference type="PRINTS" id="PR00081">
    <property type="entry name" value="GDHRDH"/>
</dbReference>
<accession>A0ABW5H763</accession>
<dbReference type="PRINTS" id="PR00080">
    <property type="entry name" value="SDRFAMILY"/>
</dbReference>
<dbReference type="Pfam" id="PF13561">
    <property type="entry name" value="adh_short_C2"/>
    <property type="match status" value="1"/>
</dbReference>
<evidence type="ECO:0000313" key="2">
    <source>
        <dbReference type="EMBL" id="MFD2469046.1"/>
    </source>
</evidence>
<reference evidence="3" key="1">
    <citation type="journal article" date="2019" name="Int. J. Syst. Evol. Microbiol.">
        <title>The Global Catalogue of Microorganisms (GCM) 10K type strain sequencing project: providing services to taxonomists for standard genome sequencing and annotation.</title>
        <authorList>
            <consortium name="The Broad Institute Genomics Platform"/>
            <consortium name="The Broad Institute Genome Sequencing Center for Infectious Disease"/>
            <person name="Wu L."/>
            <person name="Ma J."/>
        </authorList>
    </citation>
    <scope>NUCLEOTIDE SEQUENCE [LARGE SCALE GENOMIC DNA]</scope>
    <source>
        <strain evidence="3">CGMCC 4.7641</strain>
    </source>
</reference>
<evidence type="ECO:0000256" key="1">
    <source>
        <dbReference type="ARBA" id="ARBA00006484"/>
    </source>
</evidence>
<keyword evidence="3" id="KW-1185">Reference proteome</keyword>
<comment type="similarity">
    <text evidence="1">Belongs to the short-chain dehydrogenases/reductases (SDR) family.</text>
</comment>
<dbReference type="RefSeq" id="WP_378305126.1">
    <property type="nucleotide sequence ID" value="NZ_JBHUKS010000011.1"/>
</dbReference>